<evidence type="ECO:0000256" key="1">
    <source>
        <dbReference type="SAM" id="MobiDB-lite"/>
    </source>
</evidence>
<gene>
    <name evidence="2" type="ORF">CFK41_15725</name>
</gene>
<dbReference type="Proteomes" id="UP000217889">
    <property type="component" value="Chromosome"/>
</dbReference>
<feature type="region of interest" description="Disordered" evidence="1">
    <location>
        <begin position="1"/>
        <end position="20"/>
    </location>
</feature>
<keyword evidence="3" id="KW-1185">Reference proteome</keyword>
<protein>
    <submittedName>
        <fullName evidence="2">Uncharacterized protein</fullName>
    </submittedName>
</protein>
<sequence length="586" mass="63248">MTFGTTSLPVPAGVPEGDELPSLDRLRAALRPAELPLPSPRSTREAAGRVNDLLHAERPREARALAEEFRDRPAPPEDRFALLRAALHGATIAGTDDDMARDAVDLTTLLRRSGSGEQATAVLAVLLEQGPFERLATARARTAAEETPVAHGRRRGEALPASTEMLLVVRALERSAAAGLRGVPPDPRGDAARLRAALAALPVVRDRLLVDPEPELRLRLAQALEGAGQFSAATTAALDTLDLLSERDAAVPESDPSRLGTSAHALLARTLGPERPLHAVHHALEALELMPGVEDPPLRIGLITSLLQALMAVGAVPESTFTAGRLASLQRTLGRDALRTAPLTAVAAQRVQAERYDAAWVPLEQARRIAREGRDHPALLEIARLAASLHERTGDHAASLRELRAMAEQARWLADDLATPVSAQGGLIRTELQANALAMRRALDLGRTDAVEVAVRAIQRRTRPGWGRSVLPAELLWDHRVDALVGRFLAVGAAISRGEPGAEDVFEPRHREALEAVDEHPPGHEDRARYWRVYLEDRRAHLLAERGMTEPALAAARAAREGWVDLGREEDVDRMDELLGALGQGA</sequence>
<dbReference type="RefSeq" id="WP_096800527.1">
    <property type="nucleotide sequence ID" value="NZ_CP023564.1"/>
</dbReference>
<proteinExistence type="predicted"/>
<evidence type="ECO:0000313" key="3">
    <source>
        <dbReference type="Proteomes" id="UP000217889"/>
    </source>
</evidence>
<dbReference type="KEGG" id="bgg:CFK41_15725"/>
<dbReference type="AlphaFoldDB" id="A0A291H0S3"/>
<evidence type="ECO:0000313" key="2">
    <source>
        <dbReference type="EMBL" id="ATG56067.1"/>
    </source>
</evidence>
<organism evidence="2 3">
    <name type="scientific">Brachybacterium ginsengisoli</name>
    <dbReference type="NCBI Taxonomy" id="1331682"/>
    <lineage>
        <taxon>Bacteria</taxon>
        <taxon>Bacillati</taxon>
        <taxon>Actinomycetota</taxon>
        <taxon>Actinomycetes</taxon>
        <taxon>Micrococcales</taxon>
        <taxon>Dermabacteraceae</taxon>
        <taxon>Brachybacterium</taxon>
    </lineage>
</organism>
<name>A0A291H0S3_9MICO</name>
<accession>A0A291H0S3</accession>
<dbReference type="EMBL" id="CP023564">
    <property type="protein sequence ID" value="ATG56067.1"/>
    <property type="molecule type" value="Genomic_DNA"/>
</dbReference>
<dbReference type="OrthoDB" id="4789123at2"/>
<reference evidence="2 3" key="1">
    <citation type="journal article" date="2014" name="Int. J. Syst. Evol. Microbiol.">
        <title>Brachybacterium ginsengisoli sp. nov., isolated from soil of a ginseng field.</title>
        <authorList>
            <person name="Hoang V.A."/>
            <person name="Kim Y.J."/>
            <person name="Nguyen N.L."/>
            <person name="Yang D.C."/>
        </authorList>
    </citation>
    <scope>NUCLEOTIDE SEQUENCE [LARGE SCALE GENOMIC DNA]</scope>
    <source>
        <strain evidence="2 3">DCY80</strain>
    </source>
</reference>